<organism evidence="1">
    <name type="scientific">Octopus bimaculoides</name>
    <name type="common">California two-spotted octopus</name>
    <dbReference type="NCBI Taxonomy" id="37653"/>
    <lineage>
        <taxon>Eukaryota</taxon>
        <taxon>Metazoa</taxon>
        <taxon>Spiralia</taxon>
        <taxon>Lophotrochozoa</taxon>
        <taxon>Mollusca</taxon>
        <taxon>Cephalopoda</taxon>
        <taxon>Coleoidea</taxon>
        <taxon>Octopodiformes</taxon>
        <taxon>Octopoda</taxon>
        <taxon>Incirrata</taxon>
        <taxon>Octopodidae</taxon>
        <taxon>Octopus</taxon>
    </lineage>
</organism>
<evidence type="ECO:0000313" key="1">
    <source>
        <dbReference type="EMBL" id="KOG00571.1"/>
    </source>
</evidence>
<reference evidence="1" key="1">
    <citation type="submission" date="2015-07" db="EMBL/GenBank/DDBJ databases">
        <title>MeaNS - Measles Nucleotide Surveillance Program.</title>
        <authorList>
            <person name="Tran T."/>
            <person name="Druce J."/>
        </authorList>
    </citation>
    <scope>NUCLEOTIDE SEQUENCE</scope>
    <source>
        <strain evidence="1">UCB-OBI-ISO-001</strain>
        <tissue evidence="1">Gonad</tissue>
    </source>
</reference>
<gene>
    <name evidence="1" type="ORF">OCBIM_22000505mg</name>
</gene>
<dbReference type="EMBL" id="KQ415777">
    <property type="protein sequence ID" value="KOG00571.1"/>
    <property type="molecule type" value="Genomic_DNA"/>
</dbReference>
<protein>
    <submittedName>
        <fullName evidence="1">Uncharacterized protein</fullName>
    </submittedName>
</protein>
<accession>A0A0L8IGH2</accession>
<dbReference type="AlphaFoldDB" id="A0A0L8IGH2"/>
<proteinExistence type="predicted"/>
<sequence length="72" mass="8274">MKITMLLKHLKNNFPCFFNITISNSVSFLYVPSSNPTQSLFFLFIVLSSIKYKFIIDSSLEGCDPARLQSNY</sequence>
<name>A0A0L8IGH2_OCTBM</name>